<proteinExistence type="predicted"/>
<feature type="domain" description="DUF4815" evidence="1">
    <location>
        <begin position="351"/>
        <end position="523"/>
    </location>
</feature>
<sequence length="1468" mass="159307">MPIQTDLSVSPYFDDYNEQKDFYKILFRPGVAVQARELNQLQTILQKQIERFGNNIFKQGTIIDGCDITFHSGLQYVKIRDIETNSTAVDVEKYQGYRVKNQNNITPLEASIITVAPGFESTDPDLNTLYVRYLNTGFKTGGPANGQPVFEAGEQLTVYNPEAPLEKITVLNGSSGFVSTDKVVVLSAIAIQNTTGGTFFANNFFAGDYLSDGTANVQIQAVDTTTVAGSVVLKIKPRLEDLKSGDFSKWTLNTNTNVQTVNATPSSLARVTSIIGTGATATITTAQIGEVTSVDILNKGTGYTVLPSVTISSPGASLGQLGVFSALPQTQLATITVAPSQYSPIGNAYGMTVGEGIVYQKGYFSRVAEQIVIVEKYSNLPDAKSVGFETVEEVINSNQDVSLLDNATGAPNFTAPGANRLKLTPTLSVIDKAEADSRDDWLYVAEFSNGNPYKQNRQTVYNVIGKEINRRFNETAGNYVTNPFLLTTKFTTPFTDEATKFNVFIDPGVAFINGSRVETTLNYEAPIDKGTANLQVTNGNISLNYGNFVKVNQLGGYFLFKTGDRVALYDTAKTYITSGIATTPAPTGNLIGYARIRSVVYDSGVAGTASAVYRVYLFDIQMNTGKNFGNVRSIFYDGANKAICDTILEANTAVIKDNINSSLIYYAGNPAVINASSISYIYRSSNTFTLGSGGTITVSVPSGGSETFPYSGALSTTQLRDLIVLPLANAESASIKTGTVTAVNTLPTVTGTGTLFVSEYRVGDYIKFAGTTNFGQVQSIANDTVMYLTSNCTGNITANTHKIYYPAFAPINLEREGRGATASGDLTQLTIDVDTAMFAPVTVAASYNVRLGAVTPIAKTVNRDRFVRLCLANNAQAEAGPWALGVGDAFRLKNVYRGSNGTFGTSVTDITQDFYIDHNQTEDYYGISYLYQKPGNSLALGPADWLLVKFDYFSSTPGEEGMKGPGGSGTYPINDTAALSAATSTINTVEIPEVFGARGTYYDLRDQFDFRPVTAGTATPATNISVAPLNPTDQTPAARFSGADKKFPAPDSELSATVSYYVGRTDRVIIDESNQFRVISGTPGSTEPPPAPDNALSINVLKIPPYPSLPYQLSAEMIEYVDTKIANEKYGTRRINDYRVTTAQTDTERAALQPRGYTMIDIGKLERRIAELEYYTAFTLTELQAQKRALPGFDGADRFKFGFFVDGFENYTYSEVSDPAYSATIVDGYLSPLVREVNVEMDNVLEDDGVLPYVEVNYITQSRATDGPLVGNTVDTTTQIITSVQQEERNRSNSDAGNVFEEFFYTFSSKVGPAEFYINARDNNIGAEIAQSDTPDGPWTAVYTSRNALPITTSDIAAKGLNSLNGGRKIEHPGSLDRKSYPAVSSFGTFIEDQFKLLWTHNPDNGVYVRVRVYKGKKRGGFLQSSRSGTFGYKLFYPTDSVVNQTQSQTTTNFQLGYAGIVLPNYNR</sequence>
<dbReference type="InterPro" id="IPR032096">
    <property type="entry name" value="DUF4815"/>
</dbReference>
<dbReference type="Pfam" id="PF16075">
    <property type="entry name" value="DUF4815"/>
    <property type="match status" value="2"/>
</dbReference>
<gene>
    <name evidence="2" type="ORF">UFOVP447_84</name>
</gene>
<name>A0A6J5MAE8_9CAUD</name>
<organism evidence="2">
    <name type="scientific">uncultured Caudovirales phage</name>
    <dbReference type="NCBI Taxonomy" id="2100421"/>
    <lineage>
        <taxon>Viruses</taxon>
        <taxon>Duplodnaviria</taxon>
        <taxon>Heunggongvirae</taxon>
        <taxon>Uroviricota</taxon>
        <taxon>Caudoviricetes</taxon>
        <taxon>Peduoviridae</taxon>
        <taxon>Maltschvirus</taxon>
        <taxon>Maltschvirus maltsch</taxon>
    </lineage>
</organism>
<evidence type="ECO:0000259" key="1">
    <source>
        <dbReference type="Pfam" id="PF16075"/>
    </source>
</evidence>
<protein>
    <recommendedName>
        <fullName evidence="1">DUF4815 domain-containing protein</fullName>
    </recommendedName>
</protein>
<feature type="domain" description="DUF4815" evidence="1">
    <location>
        <begin position="11"/>
        <end position="79"/>
    </location>
</feature>
<accession>A0A6J5MAE8</accession>
<dbReference type="EMBL" id="LR796423">
    <property type="protein sequence ID" value="CAB4143142.1"/>
    <property type="molecule type" value="Genomic_DNA"/>
</dbReference>
<reference evidence="2" key="1">
    <citation type="submission" date="2020-04" db="EMBL/GenBank/DDBJ databases">
        <authorList>
            <person name="Chiriac C."/>
            <person name="Salcher M."/>
            <person name="Ghai R."/>
            <person name="Kavagutti S V."/>
        </authorList>
    </citation>
    <scope>NUCLEOTIDE SEQUENCE</scope>
</reference>
<evidence type="ECO:0000313" key="2">
    <source>
        <dbReference type="EMBL" id="CAB4143142.1"/>
    </source>
</evidence>